<organism evidence="7">
    <name type="scientific">hydrothermal vent metagenome</name>
    <dbReference type="NCBI Taxonomy" id="652676"/>
    <lineage>
        <taxon>unclassified sequences</taxon>
        <taxon>metagenomes</taxon>
        <taxon>ecological metagenomes</taxon>
    </lineage>
</organism>
<dbReference type="GO" id="GO:0016887">
    <property type="term" value="F:ATP hydrolysis activity"/>
    <property type="evidence" value="ECO:0007669"/>
    <property type="project" value="InterPro"/>
</dbReference>
<dbReference type="GO" id="GO:0008233">
    <property type="term" value="F:peptidase activity"/>
    <property type="evidence" value="ECO:0007669"/>
    <property type="project" value="UniProtKB-KW"/>
</dbReference>
<protein>
    <submittedName>
        <fullName evidence="7">ATP-dependent Clp protease ATP-binding subunit ClpA</fullName>
    </submittedName>
</protein>
<keyword evidence="2" id="KW-0547">Nucleotide-binding</keyword>
<dbReference type="Gene3D" id="3.40.50.300">
    <property type="entry name" value="P-loop containing nucleotide triphosphate hydrolases"/>
    <property type="match status" value="2"/>
</dbReference>
<dbReference type="NCBIfam" id="TIGR02639">
    <property type="entry name" value="ClpA"/>
    <property type="match status" value="1"/>
</dbReference>
<gene>
    <name evidence="7" type="ORF">MNBD_GAMMA04-2355</name>
</gene>
<feature type="region of interest" description="Disordered" evidence="5">
    <location>
        <begin position="146"/>
        <end position="165"/>
    </location>
</feature>
<dbReference type="InterPro" id="IPR036628">
    <property type="entry name" value="Clp_N_dom_sf"/>
</dbReference>
<evidence type="ECO:0000259" key="6">
    <source>
        <dbReference type="PROSITE" id="PS51903"/>
    </source>
</evidence>
<dbReference type="InterPro" id="IPR003593">
    <property type="entry name" value="AAA+_ATPase"/>
</dbReference>
<dbReference type="CDD" id="cd00009">
    <property type="entry name" value="AAA"/>
    <property type="match status" value="1"/>
</dbReference>
<dbReference type="SMART" id="SM00382">
    <property type="entry name" value="AAA"/>
    <property type="match status" value="2"/>
</dbReference>
<proteinExistence type="predicted"/>
<dbReference type="GO" id="GO:0005524">
    <property type="term" value="F:ATP binding"/>
    <property type="evidence" value="ECO:0007669"/>
    <property type="project" value="UniProtKB-KW"/>
</dbReference>
<evidence type="ECO:0000256" key="1">
    <source>
        <dbReference type="ARBA" id="ARBA00022737"/>
    </source>
</evidence>
<dbReference type="Gene3D" id="1.10.1780.10">
    <property type="entry name" value="Clp, N-terminal domain"/>
    <property type="match status" value="1"/>
</dbReference>
<dbReference type="InterPro" id="IPR041546">
    <property type="entry name" value="ClpA/ClpB_AAA_lid"/>
</dbReference>
<dbReference type="InterPro" id="IPR003959">
    <property type="entry name" value="ATPase_AAA_core"/>
</dbReference>
<dbReference type="PROSITE" id="PS00870">
    <property type="entry name" value="CLPAB_1"/>
    <property type="match status" value="1"/>
</dbReference>
<dbReference type="InterPro" id="IPR028299">
    <property type="entry name" value="ClpA/B_CS2"/>
</dbReference>
<dbReference type="FunFam" id="3.40.50.300:FF:000025">
    <property type="entry name" value="ATP-dependent Clp protease subunit"/>
    <property type="match status" value="1"/>
</dbReference>
<dbReference type="InterPro" id="IPR019489">
    <property type="entry name" value="Clp_ATPase_C"/>
</dbReference>
<keyword evidence="3 7" id="KW-0067">ATP-binding</keyword>
<feature type="domain" description="Clp R" evidence="6">
    <location>
        <begin position="1"/>
        <end position="142"/>
    </location>
</feature>
<dbReference type="Pfam" id="PF10431">
    <property type="entry name" value="ClpB_D2-small"/>
    <property type="match status" value="1"/>
</dbReference>
<keyword evidence="7" id="KW-0645">Protease</keyword>
<dbReference type="Gene3D" id="1.10.8.60">
    <property type="match status" value="2"/>
</dbReference>
<dbReference type="PANTHER" id="PTHR11638:SF111">
    <property type="entry name" value="ATP-DEPENDENT CLP PROTEASE ATP-BINDING SUBUNIT CLPA"/>
    <property type="match status" value="1"/>
</dbReference>
<feature type="compositionally biased region" description="Basic and acidic residues" evidence="5">
    <location>
        <begin position="153"/>
        <end position="163"/>
    </location>
</feature>
<keyword evidence="1" id="KW-0677">Repeat</keyword>
<dbReference type="CDD" id="cd19499">
    <property type="entry name" value="RecA-like_ClpB_Hsp104-like"/>
    <property type="match status" value="1"/>
</dbReference>
<dbReference type="GO" id="GO:0005737">
    <property type="term" value="C:cytoplasm"/>
    <property type="evidence" value="ECO:0007669"/>
    <property type="project" value="TreeGrafter"/>
</dbReference>
<evidence type="ECO:0000256" key="4">
    <source>
        <dbReference type="ARBA" id="ARBA00023186"/>
    </source>
</evidence>
<dbReference type="InterPro" id="IPR050130">
    <property type="entry name" value="ClpA_ClpB"/>
</dbReference>
<dbReference type="PROSITE" id="PS51903">
    <property type="entry name" value="CLP_R"/>
    <property type="match status" value="1"/>
</dbReference>
<dbReference type="GO" id="GO:0006508">
    <property type="term" value="P:proteolysis"/>
    <property type="evidence" value="ECO:0007669"/>
    <property type="project" value="UniProtKB-KW"/>
</dbReference>
<dbReference type="Pfam" id="PF00004">
    <property type="entry name" value="AAA"/>
    <property type="match status" value="1"/>
</dbReference>
<dbReference type="EMBL" id="UOFB01000139">
    <property type="protein sequence ID" value="VAW46431.1"/>
    <property type="molecule type" value="Genomic_DNA"/>
</dbReference>
<evidence type="ECO:0000256" key="3">
    <source>
        <dbReference type="ARBA" id="ARBA00022840"/>
    </source>
</evidence>
<dbReference type="InterPro" id="IPR018368">
    <property type="entry name" value="ClpA/B_CS1"/>
</dbReference>
<name>A0A3B0VTW5_9ZZZZ</name>
<dbReference type="PRINTS" id="PR00300">
    <property type="entry name" value="CLPPROTEASEA"/>
</dbReference>
<keyword evidence="4" id="KW-0143">Chaperone</keyword>
<dbReference type="GO" id="GO:0034605">
    <property type="term" value="P:cellular response to heat"/>
    <property type="evidence" value="ECO:0007669"/>
    <property type="project" value="TreeGrafter"/>
</dbReference>
<dbReference type="InterPro" id="IPR027417">
    <property type="entry name" value="P-loop_NTPase"/>
</dbReference>
<reference evidence="7" key="1">
    <citation type="submission" date="2018-06" db="EMBL/GenBank/DDBJ databases">
        <authorList>
            <person name="Zhirakovskaya E."/>
        </authorList>
    </citation>
    <scope>NUCLEOTIDE SEQUENCE</scope>
</reference>
<dbReference type="SMART" id="SM01086">
    <property type="entry name" value="ClpB_D2-small"/>
    <property type="match status" value="1"/>
</dbReference>
<accession>A0A3B0VTW5</accession>
<dbReference type="Pfam" id="PF17871">
    <property type="entry name" value="AAA_lid_9"/>
    <property type="match status" value="1"/>
</dbReference>
<dbReference type="AlphaFoldDB" id="A0A3B0VTW5"/>
<keyword evidence="7" id="KW-0378">Hydrolase</keyword>
<dbReference type="InterPro" id="IPR001270">
    <property type="entry name" value="ClpA/B"/>
</dbReference>
<evidence type="ECO:0000313" key="7">
    <source>
        <dbReference type="EMBL" id="VAW46431.1"/>
    </source>
</evidence>
<sequence length="742" mass="82448">MMLSNELQMTLSNAFSVAHEYEHEFVTLEHLLLELLAVKEVQEVISACGAELAVIEEGLEKFLASDMIARKPEELQPTMSFQRVIERAIYLVQSNGYPEVTAVHVLASLYAEQDSQAVYLLESHGVERVDVLSYLSHGVTASEAADFQPNTDKLSEDDKEKPSPIDAYTTNLNKEVELGRIDPIIGRDWELNRTLEILSRRRKNNPLLVGEPGVGKTAVAEGLAYQIIHHNVPELLSDAVVYSLDMGALLAGTRYRGDFEKRFKALLNELEEKPHAILFIDEIHTVIGAGAVQGGAMDASNLMKPALSSGKIRCLGATTYEEFRGVFEKDRALARRFQKVDVKEPSIQESFEILKGLKSKYEDHHQVKYTLPALKEAVALSARYLNDRHLPDKAIDVIDEAGSKQALAVVSKRKKQIGVHEIQQVVASIARIPVSQITQKERNKLQDLSESLKRVVFGQDHAVDQVSLAIKLARSGLGDPNKPTGSFLFAGPTGVGKTELAQQLAKHLNVEMLRFDMSEYMERHTVSRLIGAPPGYVGYDQGGLLTEAVSKQPHAVVLLDEIEKAHPDVFNLLLQVMDHGTLTDNNGRKADFRNIILIMTSNVGAEQMARANMGFAEQDHTMDFDAELKKVFTPEFRNRLDGVVQFNRLSEASMASVVNKFIYALESTLEAKKVTLTLTDAARGWLAKEGYDPLMGARPMARLIQDKIKQPLADRLLFGDLQKGGTVEIDCVKDTLRFNVSK</sequence>
<evidence type="ECO:0000256" key="5">
    <source>
        <dbReference type="SAM" id="MobiDB-lite"/>
    </source>
</evidence>
<dbReference type="SUPFAM" id="SSF52540">
    <property type="entry name" value="P-loop containing nucleoside triphosphate hydrolases"/>
    <property type="match status" value="2"/>
</dbReference>
<evidence type="ECO:0000256" key="2">
    <source>
        <dbReference type="ARBA" id="ARBA00022741"/>
    </source>
</evidence>
<dbReference type="PROSITE" id="PS00871">
    <property type="entry name" value="CLPAB_2"/>
    <property type="match status" value="1"/>
</dbReference>
<dbReference type="InterPro" id="IPR004176">
    <property type="entry name" value="Clp_R_N"/>
</dbReference>
<dbReference type="InterPro" id="IPR013461">
    <property type="entry name" value="ClpA"/>
</dbReference>
<dbReference type="Pfam" id="PF02861">
    <property type="entry name" value="Clp_N"/>
    <property type="match status" value="1"/>
</dbReference>
<dbReference type="Pfam" id="PF07724">
    <property type="entry name" value="AAA_2"/>
    <property type="match status" value="1"/>
</dbReference>
<dbReference type="PANTHER" id="PTHR11638">
    <property type="entry name" value="ATP-DEPENDENT CLP PROTEASE"/>
    <property type="match status" value="1"/>
</dbReference>
<dbReference type="SUPFAM" id="SSF81923">
    <property type="entry name" value="Double Clp-N motif"/>
    <property type="match status" value="1"/>
</dbReference>
<dbReference type="GO" id="GO:0043335">
    <property type="term" value="P:protein unfolding"/>
    <property type="evidence" value="ECO:0007669"/>
    <property type="project" value="InterPro"/>
</dbReference>